<accession>A0A0G3BGM1</accession>
<dbReference type="PANTHER" id="PTHR46796:SF15">
    <property type="entry name" value="BLL1074 PROTEIN"/>
    <property type="match status" value="1"/>
</dbReference>
<evidence type="ECO:0000256" key="2">
    <source>
        <dbReference type="ARBA" id="ARBA00023125"/>
    </source>
</evidence>
<keyword evidence="6" id="KW-1185">Reference proteome</keyword>
<dbReference type="Proteomes" id="UP000035352">
    <property type="component" value="Chromosome"/>
</dbReference>
<proteinExistence type="predicted"/>
<reference evidence="5 6" key="1">
    <citation type="submission" date="2015-05" db="EMBL/GenBank/DDBJ databases">
        <authorList>
            <person name="Tang B."/>
            <person name="Yu Y."/>
        </authorList>
    </citation>
    <scope>NUCLEOTIDE SEQUENCE [LARGE SCALE GENOMIC DNA]</scope>
    <source>
        <strain evidence="5 6">DSM 7029</strain>
    </source>
</reference>
<feature type="domain" description="HTH araC/xylS-type" evidence="4">
    <location>
        <begin position="185"/>
        <end position="275"/>
    </location>
</feature>
<keyword evidence="2" id="KW-0238">DNA-binding</keyword>
<dbReference type="EMBL" id="CP011371">
    <property type="protein sequence ID" value="AKJ27133.1"/>
    <property type="molecule type" value="Genomic_DNA"/>
</dbReference>
<keyword evidence="3" id="KW-0804">Transcription</keyword>
<evidence type="ECO:0000256" key="1">
    <source>
        <dbReference type="ARBA" id="ARBA00023015"/>
    </source>
</evidence>
<evidence type="ECO:0000256" key="3">
    <source>
        <dbReference type="ARBA" id="ARBA00023163"/>
    </source>
</evidence>
<keyword evidence="1" id="KW-0805">Transcription regulation</keyword>
<dbReference type="InterPro" id="IPR050204">
    <property type="entry name" value="AraC_XylS_family_regulators"/>
</dbReference>
<dbReference type="GO" id="GO:0043565">
    <property type="term" value="F:sequence-specific DNA binding"/>
    <property type="evidence" value="ECO:0007669"/>
    <property type="project" value="InterPro"/>
</dbReference>
<dbReference type="SMART" id="SM00342">
    <property type="entry name" value="HTH_ARAC"/>
    <property type="match status" value="1"/>
</dbReference>
<dbReference type="GO" id="GO:0003700">
    <property type="term" value="F:DNA-binding transcription factor activity"/>
    <property type="evidence" value="ECO:0007669"/>
    <property type="project" value="InterPro"/>
</dbReference>
<protein>
    <submittedName>
        <fullName evidence="5">Transcriptional regulator, AraC family</fullName>
    </submittedName>
</protein>
<evidence type="ECO:0000313" key="5">
    <source>
        <dbReference type="EMBL" id="AKJ27133.1"/>
    </source>
</evidence>
<evidence type="ECO:0000313" key="6">
    <source>
        <dbReference type="Proteomes" id="UP000035352"/>
    </source>
</evidence>
<dbReference type="RefSeq" id="WP_047193304.1">
    <property type="nucleotide sequence ID" value="NZ_CP011371.1"/>
</dbReference>
<name>A0A0G3BGM1_9BURK</name>
<dbReference type="KEGG" id="pbh:AAW51_0442"/>
<dbReference type="InterPro" id="IPR009057">
    <property type="entry name" value="Homeodomain-like_sf"/>
</dbReference>
<dbReference type="STRING" id="413882.AAW51_0442"/>
<organism evidence="5 6">
    <name type="scientific">Caldimonas brevitalea</name>
    <dbReference type="NCBI Taxonomy" id="413882"/>
    <lineage>
        <taxon>Bacteria</taxon>
        <taxon>Pseudomonadati</taxon>
        <taxon>Pseudomonadota</taxon>
        <taxon>Betaproteobacteria</taxon>
        <taxon>Burkholderiales</taxon>
        <taxon>Sphaerotilaceae</taxon>
        <taxon>Caldimonas</taxon>
    </lineage>
</organism>
<dbReference type="PANTHER" id="PTHR46796">
    <property type="entry name" value="HTH-TYPE TRANSCRIPTIONAL ACTIVATOR RHAS-RELATED"/>
    <property type="match status" value="1"/>
</dbReference>
<gene>
    <name evidence="5" type="ORF">AAW51_0442</name>
</gene>
<dbReference type="SUPFAM" id="SSF46689">
    <property type="entry name" value="Homeodomain-like"/>
    <property type="match status" value="1"/>
</dbReference>
<sequence length="289" mass="32292">MAHRPLAAAPTARWLVPCVPLASCVRAYITRSTLDCPLLPPAQRINRFPAHTYCSITWFIQDEPELIEPASDVWAGHTLARELFGGPRSHPVGVRHAGPMSGFTLVLYPQALHALTGLKVSDYVDRFAPLADVLDAPWLALSQQVLSAADDDARVALIERFLEPRWQAVHANGETHASALGDWVRALSARAVAVAWGQSARNIERRIKAWTGQPLRRLRRVNRVELSLVEARARMRTGDLSWADVAVQSGYADQAHLCRDMRELTGHSPTELARKVEEDESFWAYRIWS</sequence>
<evidence type="ECO:0000259" key="4">
    <source>
        <dbReference type="PROSITE" id="PS01124"/>
    </source>
</evidence>
<dbReference type="Gene3D" id="1.10.10.60">
    <property type="entry name" value="Homeodomain-like"/>
    <property type="match status" value="1"/>
</dbReference>
<dbReference type="Pfam" id="PF12833">
    <property type="entry name" value="HTH_18"/>
    <property type="match status" value="1"/>
</dbReference>
<dbReference type="PROSITE" id="PS01124">
    <property type="entry name" value="HTH_ARAC_FAMILY_2"/>
    <property type="match status" value="1"/>
</dbReference>
<dbReference type="OrthoDB" id="2559672at2"/>
<dbReference type="AlphaFoldDB" id="A0A0G3BGM1"/>
<dbReference type="InterPro" id="IPR018060">
    <property type="entry name" value="HTH_AraC"/>
</dbReference>